<organism evidence="2 3">
    <name type="scientific">Anaerococcus octavius</name>
    <dbReference type="NCBI Taxonomy" id="54007"/>
    <lineage>
        <taxon>Bacteria</taxon>
        <taxon>Bacillati</taxon>
        <taxon>Bacillota</taxon>
        <taxon>Tissierellia</taxon>
        <taxon>Tissierellales</taxon>
        <taxon>Peptoniphilaceae</taxon>
        <taxon>Anaerococcus</taxon>
    </lineage>
</organism>
<sequence>MGLVKFNDRIFYLPHETQTDRPLLAYVKGEKFSLAIDAGNSADHVDKFYKSLEAENLKKPEVTIITHWHWDHTFGMHNINGLSIAHKKTNEFLKAEQDKFKDTSYLDILKKR</sequence>
<dbReference type="InterPro" id="IPR036866">
    <property type="entry name" value="RibonucZ/Hydroxyglut_hydro"/>
</dbReference>
<gene>
    <name evidence="2" type="ORF">NCTC9810_01621</name>
</gene>
<dbReference type="Pfam" id="PF00753">
    <property type="entry name" value="Lactamase_B"/>
    <property type="match status" value="1"/>
</dbReference>
<protein>
    <submittedName>
        <fullName evidence="2">Metallo-beta-lactamase superfamily</fullName>
    </submittedName>
</protein>
<evidence type="ECO:0000313" key="3">
    <source>
        <dbReference type="Proteomes" id="UP000255124"/>
    </source>
</evidence>
<dbReference type="RefSeq" id="WP_245943560.1">
    <property type="nucleotide sequence ID" value="NZ_UFTA01000002.1"/>
</dbReference>
<dbReference type="EMBL" id="UFTA01000002">
    <property type="protein sequence ID" value="SUU93270.1"/>
    <property type="molecule type" value="Genomic_DNA"/>
</dbReference>
<evidence type="ECO:0000313" key="2">
    <source>
        <dbReference type="EMBL" id="SUU93270.1"/>
    </source>
</evidence>
<accession>A0A380WXM1</accession>
<proteinExistence type="predicted"/>
<dbReference type="InterPro" id="IPR001279">
    <property type="entry name" value="Metallo-B-lactamas"/>
</dbReference>
<feature type="domain" description="Metallo-beta-lactamase" evidence="1">
    <location>
        <begin position="27"/>
        <end position="79"/>
    </location>
</feature>
<reference evidence="2 3" key="1">
    <citation type="submission" date="2018-06" db="EMBL/GenBank/DDBJ databases">
        <authorList>
            <consortium name="Pathogen Informatics"/>
            <person name="Doyle S."/>
        </authorList>
    </citation>
    <scope>NUCLEOTIDE SEQUENCE [LARGE SCALE GENOMIC DNA]</scope>
    <source>
        <strain evidence="2 3">NCTC9810</strain>
    </source>
</reference>
<dbReference type="SUPFAM" id="SSF56281">
    <property type="entry name" value="Metallo-hydrolase/oxidoreductase"/>
    <property type="match status" value="1"/>
</dbReference>
<dbReference type="Gene3D" id="3.60.15.10">
    <property type="entry name" value="Ribonuclease Z/Hydroxyacylglutathione hydrolase-like"/>
    <property type="match status" value="1"/>
</dbReference>
<evidence type="ECO:0000259" key="1">
    <source>
        <dbReference type="Pfam" id="PF00753"/>
    </source>
</evidence>
<name>A0A380WXM1_9FIRM</name>
<dbReference type="Proteomes" id="UP000255124">
    <property type="component" value="Unassembled WGS sequence"/>
</dbReference>
<dbReference type="AlphaFoldDB" id="A0A380WXM1"/>